<feature type="compositionally biased region" description="Basic and acidic residues" evidence="2">
    <location>
        <begin position="234"/>
        <end position="261"/>
    </location>
</feature>
<dbReference type="SUPFAM" id="SSF51261">
    <property type="entry name" value="Duplicated hybrid motif"/>
    <property type="match status" value="1"/>
</dbReference>
<keyword evidence="3" id="KW-0732">Signal</keyword>
<evidence type="ECO:0000259" key="4">
    <source>
        <dbReference type="Pfam" id="PF01551"/>
    </source>
</evidence>
<dbReference type="InterPro" id="IPR050570">
    <property type="entry name" value="Cell_wall_metabolism_enzyme"/>
</dbReference>
<feature type="domain" description="M23ase beta-sheet core" evidence="4">
    <location>
        <begin position="310"/>
        <end position="403"/>
    </location>
</feature>
<feature type="region of interest" description="Disordered" evidence="2">
    <location>
        <begin position="172"/>
        <end position="211"/>
    </location>
</feature>
<feature type="coiled-coil region" evidence="1">
    <location>
        <begin position="32"/>
        <end position="115"/>
    </location>
</feature>
<dbReference type="OrthoDB" id="9784703at2"/>
<dbReference type="Proteomes" id="UP000254280">
    <property type="component" value="Unassembled WGS sequence"/>
</dbReference>
<protein>
    <submittedName>
        <fullName evidence="5">Outer membrane antigenic lipoprotein B</fullName>
    </submittedName>
</protein>
<dbReference type="Pfam" id="PF01551">
    <property type="entry name" value="Peptidase_M23"/>
    <property type="match status" value="1"/>
</dbReference>
<dbReference type="FunFam" id="2.70.70.10:FF:000003">
    <property type="entry name" value="Murein hydrolase activator EnvC"/>
    <property type="match status" value="1"/>
</dbReference>
<reference evidence="5 6" key="1">
    <citation type="submission" date="2018-06" db="EMBL/GenBank/DDBJ databases">
        <authorList>
            <consortium name="Pathogen Informatics"/>
            <person name="Doyle S."/>
        </authorList>
    </citation>
    <scope>NUCLEOTIDE SEQUENCE [LARGE SCALE GENOMIC DNA]</scope>
    <source>
        <strain evidence="5 6">NCTC10699</strain>
    </source>
</reference>
<dbReference type="EMBL" id="UGSS01000002">
    <property type="protein sequence ID" value="SUB34363.1"/>
    <property type="molecule type" value="Genomic_DNA"/>
</dbReference>
<evidence type="ECO:0000313" key="5">
    <source>
        <dbReference type="EMBL" id="SUB34363.1"/>
    </source>
</evidence>
<accession>A0A379B6W6</accession>
<proteinExistence type="predicted"/>
<feature type="compositionally biased region" description="Low complexity" evidence="2">
    <location>
        <begin position="181"/>
        <end position="194"/>
    </location>
</feature>
<dbReference type="PANTHER" id="PTHR21666:SF270">
    <property type="entry name" value="MUREIN HYDROLASE ACTIVATOR ENVC"/>
    <property type="match status" value="1"/>
</dbReference>
<keyword evidence="1" id="KW-0175">Coiled coil</keyword>
<gene>
    <name evidence="5" type="primary">lppB_3</name>
    <name evidence="5" type="ORF">NCTC10699_02024</name>
</gene>
<evidence type="ECO:0000256" key="3">
    <source>
        <dbReference type="SAM" id="SignalP"/>
    </source>
</evidence>
<organism evidence="5 6">
    <name type="scientific">[Pasteurella] mairii</name>
    <dbReference type="NCBI Taxonomy" id="757"/>
    <lineage>
        <taxon>Bacteria</taxon>
        <taxon>Pseudomonadati</taxon>
        <taxon>Pseudomonadota</taxon>
        <taxon>Gammaproteobacteria</taxon>
        <taxon>Pasteurellales</taxon>
        <taxon>Pasteurellaceae</taxon>
    </lineage>
</organism>
<feature type="compositionally biased region" description="Polar residues" evidence="2">
    <location>
        <begin position="263"/>
        <end position="280"/>
    </location>
</feature>
<dbReference type="InterPro" id="IPR011055">
    <property type="entry name" value="Dup_hybrid_motif"/>
</dbReference>
<feature type="signal peptide" evidence="3">
    <location>
        <begin position="1"/>
        <end position="29"/>
    </location>
</feature>
<dbReference type="Gene3D" id="2.70.70.10">
    <property type="entry name" value="Glucose Permease (Domain IIA)"/>
    <property type="match status" value="1"/>
</dbReference>
<dbReference type="AlphaFoldDB" id="A0A379B6W6"/>
<dbReference type="GO" id="GO:0004222">
    <property type="term" value="F:metalloendopeptidase activity"/>
    <property type="evidence" value="ECO:0007669"/>
    <property type="project" value="TreeGrafter"/>
</dbReference>
<keyword evidence="5" id="KW-0449">Lipoprotein</keyword>
<dbReference type="PANTHER" id="PTHR21666">
    <property type="entry name" value="PEPTIDASE-RELATED"/>
    <property type="match status" value="1"/>
</dbReference>
<dbReference type="Gene3D" id="6.10.250.3150">
    <property type="match status" value="1"/>
</dbReference>
<name>A0A379B6W6_9PAST</name>
<evidence type="ECO:0000256" key="1">
    <source>
        <dbReference type="SAM" id="Coils"/>
    </source>
</evidence>
<dbReference type="InterPro" id="IPR016047">
    <property type="entry name" value="M23ase_b-sheet_dom"/>
</dbReference>
<dbReference type="NCBIfam" id="NF008644">
    <property type="entry name" value="PRK11637.1"/>
    <property type="match status" value="1"/>
</dbReference>
<sequence>MRFLSKKMKKVKKMTALFCVAAFSFSVHGNDLSKIQQQIKQQEQKIAEQKREQNKLQSTLKDQETQINDVLGQLRQTEAELKEIRRLMTETDKQIKQLEKQERDQKEKLAKQVDAMYRAGVNPSTFEKLLSEEAQKAERMKVYYEHMNLARLELIEDLKATQLRLEQDKTLMQSQQKEHQSQLVAQKKQQQELQKVQRERQSTLNQISRSLKKDENRLESLKANEATLRQQIQRAEKAAREQEKREREALAQKRQAEEKKTQKPYQPTAQEKQLMASSSGLGKPRKQYAYPVNGKILNRFGSVQMGELKWKGIVIGASAGSSVKAIADGRVILASWLQGYGLMVIIKHGENDLSLYGYNQSVSVREGQLVKAGQKIAEVGSSGGQSRSGLYFEIRRKGVAMNPTGWLR</sequence>
<evidence type="ECO:0000313" key="6">
    <source>
        <dbReference type="Proteomes" id="UP000254280"/>
    </source>
</evidence>
<dbReference type="CDD" id="cd12797">
    <property type="entry name" value="M23_peptidase"/>
    <property type="match status" value="1"/>
</dbReference>
<keyword evidence="6" id="KW-1185">Reference proteome</keyword>
<feature type="chain" id="PRO_5016912145" evidence="3">
    <location>
        <begin position="30"/>
        <end position="408"/>
    </location>
</feature>
<evidence type="ECO:0000256" key="2">
    <source>
        <dbReference type="SAM" id="MobiDB-lite"/>
    </source>
</evidence>
<feature type="region of interest" description="Disordered" evidence="2">
    <location>
        <begin position="234"/>
        <end position="283"/>
    </location>
</feature>